<evidence type="ECO:0000313" key="2">
    <source>
        <dbReference type="Proteomes" id="UP001364695"/>
    </source>
</evidence>
<proteinExistence type="predicted"/>
<reference evidence="1" key="1">
    <citation type="submission" date="2023-10" db="EMBL/GenBank/DDBJ databases">
        <title>Amphibacter perezi, gen. nov., sp. nov. a novel taxa of the family Comamonadaceae, class Betaproteobacteria isolated from the skin microbiota of Pelophylax perezi from different populations.</title>
        <authorList>
            <person name="Costa S."/>
            <person name="Proenca D.N."/>
            <person name="Lopes I."/>
            <person name="Morais P.V."/>
        </authorList>
    </citation>
    <scope>NUCLEOTIDE SEQUENCE</scope>
    <source>
        <strain evidence="1">SL12-8</strain>
    </source>
</reference>
<gene>
    <name evidence="1" type="primary">folK</name>
    <name evidence="1" type="ORF">RV045_12300</name>
</gene>
<keyword evidence="2" id="KW-1185">Reference proteome</keyword>
<dbReference type="EC" id="2.7.6.3" evidence="1"/>
<organism evidence="1 2">
    <name type="scientific">Amphibiibacter pelophylacis</name>
    <dbReference type="NCBI Taxonomy" id="1799477"/>
    <lineage>
        <taxon>Bacteria</taxon>
        <taxon>Pseudomonadati</taxon>
        <taxon>Pseudomonadota</taxon>
        <taxon>Betaproteobacteria</taxon>
        <taxon>Burkholderiales</taxon>
        <taxon>Sphaerotilaceae</taxon>
        <taxon>Amphibiibacter</taxon>
    </lineage>
</organism>
<name>A0ACC6P4Q8_9BURK</name>
<comment type="caution">
    <text evidence="1">The sequence shown here is derived from an EMBL/GenBank/DDBJ whole genome shotgun (WGS) entry which is preliminary data.</text>
</comment>
<dbReference type="EMBL" id="JAWDIE010000021">
    <property type="protein sequence ID" value="MEJ7139203.1"/>
    <property type="molecule type" value="Genomic_DNA"/>
</dbReference>
<evidence type="ECO:0000313" key="1">
    <source>
        <dbReference type="EMBL" id="MEJ7139203.1"/>
    </source>
</evidence>
<accession>A0ACC6P4Q8</accession>
<dbReference type="Proteomes" id="UP001364695">
    <property type="component" value="Unassembled WGS sequence"/>
</dbReference>
<keyword evidence="1" id="KW-0808">Transferase</keyword>
<protein>
    <submittedName>
        <fullName evidence="1">2-amino-4-hydroxy-6-hydroxymethyldihydropteridine diphosphokinase</fullName>
        <ecNumber evidence="1">2.7.6.3</ecNumber>
    </submittedName>
</protein>
<sequence length="203" mass="21919">MTPDVPPELLQPPAQAVLALVALGANLGDAPGTLARAARAMALDEALGAIALSPLYRSAPWQASGPDYANAVIALRTTLAPWPLLQRLQALELQHGRDRSGDEINAPRTLDLDLLVWGDVRSDWPALQLPHPRLAERAFVAWPLQDLRQANDPALIGLAWPEVDVARVQRQGRDGGVQQFPSSRVSLGAREIIRIPFGLPLLA</sequence>